<gene>
    <name evidence="1" type="ORF">CEP48_03890</name>
</gene>
<protein>
    <submittedName>
        <fullName evidence="1">Uncharacterized protein</fullName>
    </submittedName>
</protein>
<dbReference type="AlphaFoldDB" id="A0A8E3S8B8"/>
<dbReference type="EMBL" id="CP022011">
    <property type="protein sequence ID" value="QDJ14613.1"/>
    <property type="molecule type" value="Genomic_DNA"/>
</dbReference>
<name>A0A8E3S8B8_9PAST</name>
<dbReference type="Proteomes" id="UP000955338">
    <property type="component" value="Chromosome"/>
</dbReference>
<evidence type="ECO:0000313" key="1">
    <source>
        <dbReference type="EMBL" id="QDJ14613.1"/>
    </source>
</evidence>
<sequence length="129" mass="14842">MQDPIIPRPDNSGKMIMIVYWLNIGTILIQVSSIIGTIFIQVLSVIAVIIPYVYRGNLQGTYLESHATYQIRTFWLSLLYSVISVFLCIIFIGYILLLLTVIWYIVRNVKGLMALNKAEPIRDSQTWLF</sequence>
<evidence type="ECO:0000313" key="2">
    <source>
        <dbReference type="Proteomes" id="UP000955338"/>
    </source>
</evidence>
<proteinExistence type="predicted"/>
<accession>A0A8E3S8B8</accession>
<organism evidence="1 2">
    <name type="scientific">Mergibacter septicus</name>
    <dbReference type="NCBI Taxonomy" id="221402"/>
    <lineage>
        <taxon>Bacteria</taxon>
        <taxon>Pseudomonadati</taxon>
        <taxon>Pseudomonadota</taxon>
        <taxon>Gammaproteobacteria</taxon>
        <taxon>Pasteurellales</taxon>
        <taxon>Pasteurellaceae</taxon>
        <taxon>Mergibacter</taxon>
    </lineage>
</organism>
<reference evidence="1" key="1">
    <citation type="submission" date="2017-06" db="EMBL/GenBank/DDBJ databases">
        <title>Genome sequencing of pathogenic and non-pathogenic strains within Bisgaard taxon 40.</title>
        <authorList>
            <person name="Ladner J.T."/>
            <person name="Lovett S.P."/>
            <person name="Koroleva G."/>
            <person name="Lorch J.M."/>
        </authorList>
    </citation>
    <scope>NUCLEOTIDE SEQUENCE</scope>
    <source>
        <strain evidence="1">27576-1-I1</strain>
    </source>
</reference>
<dbReference type="RefSeq" id="WP_261920855.1">
    <property type="nucleotide sequence ID" value="NZ_CP022011.1"/>
</dbReference>
<keyword evidence="2" id="KW-1185">Reference proteome</keyword>